<dbReference type="GO" id="GO:0042073">
    <property type="term" value="P:intraciliary transport"/>
    <property type="evidence" value="ECO:0007669"/>
    <property type="project" value="TreeGrafter"/>
</dbReference>
<keyword evidence="3" id="KW-0963">Cytoplasm</keyword>
<evidence type="ECO:0000256" key="2">
    <source>
        <dbReference type="ARBA" id="ARBA00004430"/>
    </source>
</evidence>
<evidence type="ECO:0000256" key="7">
    <source>
        <dbReference type="ARBA" id="ARBA00023273"/>
    </source>
</evidence>
<protein>
    <recommendedName>
        <fullName evidence="9">TRAF3-interacting protein 1</fullName>
    </recommendedName>
</protein>
<keyword evidence="15" id="KW-1185">Reference proteome</keyword>
<evidence type="ECO:0000256" key="5">
    <source>
        <dbReference type="ARBA" id="ARBA00023054"/>
    </source>
</evidence>
<feature type="domain" description="TRAF3-interacting protein 1 N-terminal" evidence="12">
    <location>
        <begin position="4"/>
        <end position="115"/>
    </location>
</feature>
<proteinExistence type="inferred from homology"/>
<feature type="domain" description="TRAF3-interacting protein 1 C-terminal" evidence="13">
    <location>
        <begin position="304"/>
        <end position="444"/>
    </location>
</feature>
<dbReference type="GO" id="GO:0070507">
    <property type="term" value="P:regulation of microtubule cytoskeleton organization"/>
    <property type="evidence" value="ECO:0007669"/>
    <property type="project" value="TreeGrafter"/>
</dbReference>
<evidence type="ECO:0000256" key="9">
    <source>
        <dbReference type="ARBA" id="ARBA00070492"/>
    </source>
</evidence>
<evidence type="ECO:0000259" key="12">
    <source>
        <dbReference type="Pfam" id="PF10243"/>
    </source>
</evidence>
<dbReference type="EMBL" id="CAJJDM010000149">
    <property type="protein sequence ID" value="CAD8110685.1"/>
    <property type="molecule type" value="Genomic_DNA"/>
</dbReference>
<gene>
    <name evidence="14" type="ORF">PPRIM_AZ9-3.1.T1450035</name>
</gene>
<organism evidence="14 15">
    <name type="scientific">Paramecium primaurelia</name>
    <dbReference type="NCBI Taxonomy" id="5886"/>
    <lineage>
        <taxon>Eukaryota</taxon>
        <taxon>Sar</taxon>
        <taxon>Alveolata</taxon>
        <taxon>Ciliophora</taxon>
        <taxon>Intramacronucleata</taxon>
        <taxon>Oligohymenophorea</taxon>
        <taxon>Peniculida</taxon>
        <taxon>Parameciidae</taxon>
        <taxon>Paramecium</taxon>
    </lineage>
</organism>
<keyword evidence="4" id="KW-0970">Cilium biogenesis/degradation</keyword>
<sequence length="448" mass="50666">MADFWKPTADMYSALFEKPKMSQKLLEKPPFKYLFDIIMETTKQTGYAKGLYTGDELDGNTYDNKDKKLQFLQKIIDLTSMMLKEEIAAKPGKIAAGLEPENTNLLLQAIYRAAVSGKNSDAFVKKILGGAGAGAKEPEPPKKEQSKPEQKAQQPPPKEQAAPQIKEEKKPEEKKVAPPKEDQKPKQQVQQPPAQQPKEAQKQQQPPPPQQQQTQEGNVRPSTAKKRPPQLPTNQVSVDQNQKKGGTANVIIEGKGNNDDDDGIIVQSNVKPNADINAQEYGKFVRDNMKNQDKGKDEEKEKEKDQPQEGIKMKRIGKVNVQKDKIKEEIAQNLGTSQVSDTIVMQKLIQSMSQNVNPLAKQIEFIQDDIENMNRELQQWRKIYNVSKQKMVDMNRATEEAQQPLFDKIAEVEEVIKEKKSKIQNIKAQIIKNKLQIDQLLKAVLVQK</sequence>
<feature type="coiled-coil region" evidence="10">
    <location>
        <begin position="363"/>
        <end position="429"/>
    </location>
</feature>
<dbReference type="InterPro" id="IPR040468">
    <property type="entry name" value="TRAF3IP1_N"/>
</dbReference>
<evidence type="ECO:0000256" key="6">
    <source>
        <dbReference type="ARBA" id="ARBA00023212"/>
    </source>
</evidence>
<feature type="compositionally biased region" description="Basic and acidic residues" evidence="11">
    <location>
        <begin position="165"/>
        <end position="185"/>
    </location>
</feature>
<dbReference type="GO" id="GO:0036064">
    <property type="term" value="C:ciliary basal body"/>
    <property type="evidence" value="ECO:0007669"/>
    <property type="project" value="TreeGrafter"/>
</dbReference>
<feature type="region of interest" description="Disordered" evidence="11">
    <location>
        <begin position="131"/>
        <end position="310"/>
    </location>
</feature>
<dbReference type="GO" id="GO:0005930">
    <property type="term" value="C:axoneme"/>
    <property type="evidence" value="ECO:0007669"/>
    <property type="project" value="UniProtKB-SubCell"/>
</dbReference>
<accession>A0A8S1Q6D9</accession>
<dbReference type="GO" id="GO:0048731">
    <property type="term" value="P:system development"/>
    <property type="evidence" value="ECO:0007669"/>
    <property type="project" value="UniProtKB-ARBA"/>
</dbReference>
<evidence type="ECO:0000256" key="1">
    <source>
        <dbReference type="ARBA" id="ARBA00004120"/>
    </source>
</evidence>
<dbReference type="InterPro" id="IPR041476">
    <property type="entry name" value="TRAF3IP1_C"/>
</dbReference>
<feature type="compositionally biased region" description="Basic and acidic residues" evidence="11">
    <location>
        <begin position="136"/>
        <end position="150"/>
    </location>
</feature>
<keyword evidence="5 10" id="KW-0175">Coiled coil</keyword>
<dbReference type="PANTHER" id="PTHR31363:SF0">
    <property type="entry name" value="TRAF3-INTERACTING PROTEIN 1"/>
    <property type="match status" value="1"/>
</dbReference>
<reference evidence="14" key="1">
    <citation type="submission" date="2021-01" db="EMBL/GenBank/DDBJ databases">
        <authorList>
            <consortium name="Genoscope - CEA"/>
            <person name="William W."/>
        </authorList>
    </citation>
    <scope>NUCLEOTIDE SEQUENCE</scope>
</reference>
<evidence type="ECO:0000259" key="13">
    <source>
        <dbReference type="Pfam" id="PF17749"/>
    </source>
</evidence>
<dbReference type="OMA" id="NTYDNKD"/>
<evidence type="ECO:0000313" key="14">
    <source>
        <dbReference type="EMBL" id="CAD8110685.1"/>
    </source>
</evidence>
<comment type="caution">
    <text evidence="14">The sequence shown here is derived from an EMBL/GenBank/DDBJ whole genome shotgun (WGS) entry which is preliminary data.</text>
</comment>
<name>A0A8S1Q6D9_PARPR</name>
<keyword evidence="7" id="KW-0966">Cell projection</keyword>
<dbReference type="InterPro" id="IPR018799">
    <property type="entry name" value="TRAF3IP1"/>
</dbReference>
<feature type="compositionally biased region" description="Low complexity" evidence="11">
    <location>
        <begin position="186"/>
        <end position="204"/>
    </location>
</feature>
<evidence type="ECO:0000256" key="4">
    <source>
        <dbReference type="ARBA" id="ARBA00022794"/>
    </source>
</evidence>
<keyword evidence="6" id="KW-0206">Cytoskeleton</keyword>
<dbReference type="GO" id="GO:0008017">
    <property type="term" value="F:microtubule binding"/>
    <property type="evidence" value="ECO:0007669"/>
    <property type="project" value="InterPro"/>
</dbReference>
<evidence type="ECO:0000256" key="3">
    <source>
        <dbReference type="ARBA" id="ARBA00022490"/>
    </source>
</evidence>
<evidence type="ECO:0000256" key="11">
    <source>
        <dbReference type="SAM" id="MobiDB-lite"/>
    </source>
</evidence>
<comment type="similarity">
    <text evidence="8">Belongs to the TRAF3IP1 family.</text>
</comment>
<dbReference type="FunFam" id="1.10.418.50:FF:000001">
    <property type="entry name" value="TRAF3-interacting protein 1 isoform X1"/>
    <property type="match status" value="1"/>
</dbReference>
<dbReference type="Pfam" id="PF17749">
    <property type="entry name" value="MIP-T3_C"/>
    <property type="match status" value="1"/>
</dbReference>
<feature type="compositionally biased region" description="Polar residues" evidence="11">
    <location>
        <begin position="232"/>
        <end position="244"/>
    </location>
</feature>
<feature type="compositionally biased region" description="Basic and acidic residues" evidence="11">
    <location>
        <begin position="283"/>
        <end position="307"/>
    </location>
</feature>
<dbReference type="AlphaFoldDB" id="A0A8S1Q6D9"/>
<dbReference type="Pfam" id="PF10243">
    <property type="entry name" value="MIP-T3"/>
    <property type="match status" value="1"/>
</dbReference>
<evidence type="ECO:0000313" key="15">
    <source>
        <dbReference type="Proteomes" id="UP000688137"/>
    </source>
</evidence>
<evidence type="ECO:0000256" key="8">
    <source>
        <dbReference type="ARBA" id="ARBA00043971"/>
    </source>
</evidence>
<dbReference type="GO" id="GO:0060271">
    <property type="term" value="P:cilium assembly"/>
    <property type="evidence" value="ECO:0007669"/>
    <property type="project" value="TreeGrafter"/>
</dbReference>
<dbReference type="GO" id="GO:0030992">
    <property type="term" value="C:intraciliary transport particle B"/>
    <property type="evidence" value="ECO:0007669"/>
    <property type="project" value="TreeGrafter"/>
</dbReference>
<dbReference type="Proteomes" id="UP000688137">
    <property type="component" value="Unassembled WGS sequence"/>
</dbReference>
<dbReference type="GO" id="GO:0048513">
    <property type="term" value="P:animal organ development"/>
    <property type="evidence" value="ECO:0007669"/>
    <property type="project" value="UniProtKB-ARBA"/>
</dbReference>
<comment type="subcellular location">
    <subcellularLocation>
        <location evidence="2">Cytoplasm</location>
        <location evidence="2">Cytoskeleton</location>
        <location evidence="2">Cilium axoneme</location>
    </subcellularLocation>
    <subcellularLocation>
        <location evidence="1">Cytoplasm</location>
        <location evidence="1">Cytoskeleton</location>
        <location evidence="1">Cilium basal body</location>
    </subcellularLocation>
</comment>
<dbReference type="PANTHER" id="PTHR31363">
    <property type="entry name" value="TRAF3-INTERACTING PROTEIN 1"/>
    <property type="match status" value="1"/>
</dbReference>
<evidence type="ECO:0000256" key="10">
    <source>
        <dbReference type="SAM" id="Coils"/>
    </source>
</evidence>